<dbReference type="RefSeq" id="WP_045056832.1">
    <property type="nucleotide sequence ID" value="NZ_CAWMDP010000031.1"/>
</dbReference>
<dbReference type="Gene3D" id="3.10.450.50">
    <property type="match status" value="1"/>
</dbReference>
<dbReference type="PANTHER" id="PTHR38436:SF1">
    <property type="entry name" value="ESTER CYCLASE"/>
    <property type="match status" value="1"/>
</dbReference>
<gene>
    <name evidence="1" type="ORF">UH38_21965</name>
</gene>
<dbReference type="Proteomes" id="UP000032452">
    <property type="component" value="Unassembled WGS sequence"/>
</dbReference>
<dbReference type="SUPFAM" id="SSF54427">
    <property type="entry name" value="NTF2-like"/>
    <property type="match status" value="1"/>
</dbReference>
<dbReference type="AlphaFoldDB" id="A0A0D8ZN56"/>
<dbReference type="GO" id="GO:0030638">
    <property type="term" value="P:polyketide metabolic process"/>
    <property type="evidence" value="ECO:0007669"/>
    <property type="project" value="InterPro"/>
</dbReference>
<dbReference type="InterPro" id="IPR032710">
    <property type="entry name" value="NTF2-like_dom_sf"/>
</dbReference>
<evidence type="ECO:0000313" key="2">
    <source>
        <dbReference type="Proteomes" id="UP000032452"/>
    </source>
</evidence>
<dbReference type="PATRIC" id="fig|1618023.3.peg.2708"/>
<reference evidence="1 2" key="1">
    <citation type="submission" date="2015-02" db="EMBL/GenBank/DDBJ databases">
        <title>Draft genome of a novel marine cyanobacterium (Chroococcales) isolated from South Atlantic Ocean.</title>
        <authorList>
            <person name="Rigonato J."/>
            <person name="Alvarenga D.O."/>
            <person name="Branco L.H."/>
            <person name="Varani A.M."/>
            <person name="Brandini F.P."/>
            <person name="Fiore M.F."/>
        </authorList>
    </citation>
    <scope>NUCLEOTIDE SEQUENCE [LARGE SCALE GENOMIC DNA]</scope>
    <source>
        <strain evidence="1 2">CENA595</strain>
    </source>
</reference>
<dbReference type="EMBL" id="JYON01000034">
    <property type="protein sequence ID" value="KJH69782.1"/>
    <property type="molecule type" value="Genomic_DNA"/>
</dbReference>
<dbReference type="InterPro" id="IPR009959">
    <property type="entry name" value="Cyclase_SnoaL-like"/>
</dbReference>
<comment type="caution">
    <text evidence="1">The sequence shown here is derived from an EMBL/GenBank/DDBJ whole genome shotgun (WGS) entry which is preliminary data.</text>
</comment>
<proteinExistence type="predicted"/>
<organism evidence="1 2">
    <name type="scientific">Aliterella atlantica CENA595</name>
    <dbReference type="NCBI Taxonomy" id="1618023"/>
    <lineage>
        <taxon>Bacteria</taxon>
        <taxon>Bacillati</taxon>
        <taxon>Cyanobacteriota</taxon>
        <taxon>Cyanophyceae</taxon>
        <taxon>Chroococcidiopsidales</taxon>
        <taxon>Aliterellaceae</taxon>
        <taxon>Aliterella</taxon>
    </lineage>
</organism>
<dbReference type="OrthoDB" id="572721at2"/>
<protein>
    <recommendedName>
        <fullName evidence="3">Ester cyclase</fullName>
    </recommendedName>
</protein>
<dbReference type="PANTHER" id="PTHR38436">
    <property type="entry name" value="POLYKETIDE CYCLASE SNOAL-LIKE DOMAIN"/>
    <property type="match status" value="1"/>
</dbReference>
<dbReference type="STRING" id="1618023.UH38_21965"/>
<keyword evidence="2" id="KW-1185">Reference proteome</keyword>
<accession>A0A0D8ZN56</accession>
<name>A0A0D8ZN56_9CYAN</name>
<dbReference type="Pfam" id="PF07366">
    <property type="entry name" value="SnoaL"/>
    <property type="match status" value="1"/>
</dbReference>
<evidence type="ECO:0008006" key="3">
    <source>
        <dbReference type="Google" id="ProtNLM"/>
    </source>
</evidence>
<evidence type="ECO:0000313" key="1">
    <source>
        <dbReference type="EMBL" id="KJH69782.1"/>
    </source>
</evidence>
<sequence>MQNDNITIARRFVEGVLGGHNPAAFDEIVDENIRISTGLKPNGFIDGKQEYRSILTKFGSAFTNGRLTITDIFASADGERVVVMFDAYATHTGEMFGVSPTGIEVPMIETHIMRFRNGKLIENIVGGNNPLGFEMLLADAIRPLVLPDVYSTPKP</sequence>